<dbReference type="EMBL" id="VOSK01000168">
    <property type="protein sequence ID" value="MPR28730.1"/>
    <property type="molecule type" value="Genomic_DNA"/>
</dbReference>
<dbReference type="InterPro" id="IPR020846">
    <property type="entry name" value="MFS_dom"/>
</dbReference>
<dbReference type="GO" id="GO:0022857">
    <property type="term" value="F:transmembrane transporter activity"/>
    <property type="evidence" value="ECO:0007669"/>
    <property type="project" value="InterPro"/>
</dbReference>
<feature type="transmembrane region" description="Helical" evidence="7">
    <location>
        <begin position="175"/>
        <end position="198"/>
    </location>
</feature>
<dbReference type="OrthoDB" id="63630at2"/>
<evidence type="ECO:0000256" key="6">
    <source>
        <dbReference type="ARBA" id="ARBA00023136"/>
    </source>
</evidence>
<comment type="caution">
    <text evidence="9">The sequence shown here is derived from an EMBL/GenBank/DDBJ whole genome shotgun (WGS) entry which is preliminary data.</text>
</comment>
<dbReference type="InterPro" id="IPR051788">
    <property type="entry name" value="MFS_Transporter"/>
</dbReference>
<keyword evidence="10" id="KW-1185">Reference proteome</keyword>
<gene>
    <name evidence="9" type="ORF">FS320_27220</name>
</gene>
<evidence type="ECO:0000313" key="10">
    <source>
        <dbReference type="Proteomes" id="UP000403266"/>
    </source>
</evidence>
<dbReference type="RefSeq" id="WP_152715233.1">
    <property type="nucleotide sequence ID" value="NZ_VOSJ01000173.1"/>
</dbReference>
<dbReference type="PANTHER" id="PTHR23514:SF3">
    <property type="entry name" value="BYPASS OF STOP CODON PROTEIN 6"/>
    <property type="match status" value="1"/>
</dbReference>
<dbReference type="InterPro" id="IPR036259">
    <property type="entry name" value="MFS_trans_sf"/>
</dbReference>
<evidence type="ECO:0000259" key="8">
    <source>
        <dbReference type="PROSITE" id="PS50850"/>
    </source>
</evidence>
<evidence type="ECO:0000313" key="9">
    <source>
        <dbReference type="EMBL" id="MPR28730.1"/>
    </source>
</evidence>
<dbReference type="Proteomes" id="UP000403266">
    <property type="component" value="Unassembled WGS sequence"/>
</dbReference>
<feature type="transmembrane region" description="Helical" evidence="7">
    <location>
        <begin position="275"/>
        <end position="293"/>
    </location>
</feature>
<feature type="transmembrane region" description="Helical" evidence="7">
    <location>
        <begin position="245"/>
        <end position="268"/>
    </location>
</feature>
<keyword evidence="4 7" id="KW-0812">Transmembrane</keyword>
<dbReference type="Gene3D" id="1.20.1250.20">
    <property type="entry name" value="MFS general substrate transporter like domains"/>
    <property type="match status" value="2"/>
</dbReference>
<evidence type="ECO:0000256" key="1">
    <source>
        <dbReference type="ARBA" id="ARBA00004127"/>
    </source>
</evidence>
<keyword evidence="3" id="KW-0813">Transport</keyword>
<feature type="transmembrane region" description="Helical" evidence="7">
    <location>
        <begin position="334"/>
        <end position="354"/>
    </location>
</feature>
<keyword evidence="6 7" id="KW-0472">Membrane</keyword>
<dbReference type="PANTHER" id="PTHR23514">
    <property type="entry name" value="BYPASS OF STOP CODON PROTEIN 6"/>
    <property type="match status" value="1"/>
</dbReference>
<dbReference type="InterPro" id="IPR011701">
    <property type="entry name" value="MFS"/>
</dbReference>
<accession>A0A5N7MQ13</accession>
<comment type="subcellular location">
    <subcellularLocation>
        <location evidence="1">Endomembrane system</location>
        <topology evidence="1">Multi-pass membrane protein</topology>
    </subcellularLocation>
</comment>
<evidence type="ECO:0000256" key="5">
    <source>
        <dbReference type="ARBA" id="ARBA00022989"/>
    </source>
</evidence>
<evidence type="ECO:0000256" key="2">
    <source>
        <dbReference type="ARBA" id="ARBA00008335"/>
    </source>
</evidence>
<feature type="transmembrane region" description="Helical" evidence="7">
    <location>
        <begin position="141"/>
        <end position="163"/>
    </location>
</feature>
<dbReference type="AlphaFoldDB" id="A0A5N7MQ13"/>
<organism evidence="9 10">
    <name type="scientific">Microvirga tunisiensis</name>
    <dbReference type="NCBI Taxonomy" id="2108360"/>
    <lineage>
        <taxon>Bacteria</taxon>
        <taxon>Pseudomonadati</taxon>
        <taxon>Pseudomonadota</taxon>
        <taxon>Alphaproteobacteria</taxon>
        <taxon>Hyphomicrobiales</taxon>
        <taxon>Methylobacteriaceae</taxon>
        <taxon>Microvirga</taxon>
    </lineage>
</organism>
<feature type="transmembrane region" description="Helical" evidence="7">
    <location>
        <begin position="360"/>
        <end position="380"/>
    </location>
</feature>
<feature type="transmembrane region" description="Helical" evidence="7">
    <location>
        <begin position="51"/>
        <end position="71"/>
    </location>
</feature>
<feature type="transmembrane region" description="Helical" evidence="7">
    <location>
        <begin position="108"/>
        <end position="129"/>
    </location>
</feature>
<dbReference type="GO" id="GO:0016020">
    <property type="term" value="C:membrane"/>
    <property type="evidence" value="ECO:0007669"/>
    <property type="project" value="TreeGrafter"/>
</dbReference>
<dbReference type="Pfam" id="PF07690">
    <property type="entry name" value="MFS_1"/>
    <property type="match status" value="1"/>
</dbReference>
<feature type="transmembrane region" description="Helical" evidence="7">
    <location>
        <begin position="299"/>
        <end position="322"/>
    </location>
</feature>
<keyword evidence="5 7" id="KW-1133">Transmembrane helix</keyword>
<feature type="transmembrane region" description="Helical" evidence="7">
    <location>
        <begin position="210"/>
        <end position="233"/>
    </location>
</feature>
<feature type="transmembrane region" description="Helical" evidence="7">
    <location>
        <begin position="83"/>
        <end position="102"/>
    </location>
</feature>
<sequence length="389" mass="40211">MRTKTVTYGRFIVRDKTTWAAYGLLTVYTFFLALIGPLLPPLRAELNLSYVAGALHTSAFAAGVILSGLLGESAVERFGRRRAAQLALGGISIGILLIARAPSAAVSIGGSAMMGLVGTLILIVVPAVLAERHGEARSMAFTEANILSYLGALAAPLAVWGVVSMATWRTIFVPAWAMLIITVWAVWAVPFPVGPAAASVDRSRLPKAFWAFWLLITLSVATEFCLVVWSPSYLESVFGLSRDRAAVAVMAFPVGIIAGRVVGAFALTRLSDEQVVLPSLAIAFCGFLLFWSATHAGAAVAGLLVTGLGVANLFPVSLALAIGRAGSATGLATARSSLATGVALIAAPLMLGGLADQAGIRGAFALVPLLLIAGGAALVLGQRMSIPST</sequence>
<proteinExistence type="inferred from homology"/>
<evidence type="ECO:0000256" key="7">
    <source>
        <dbReference type="SAM" id="Phobius"/>
    </source>
</evidence>
<dbReference type="SUPFAM" id="SSF103473">
    <property type="entry name" value="MFS general substrate transporter"/>
    <property type="match status" value="1"/>
</dbReference>
<name>A0A5N7MQ13_9HYPH</name>
<comment type="similarity">
    <text evidence="2">Belongs to the major facilitator superfamily.</text>
</comment>
<feature type="domain" description="Major facilitator superfamily (MFS) profile" evidence="8">
    <location>
        <begin position="17"/>
        <end position="386"/>
    </location>
</feature>
<evidence type="ECO:0000256" key="4">
    <source>
        <dbReference type="ARBA" id="ARBA00022692"/>
    </source>
</evidence>
<evidence type="ECO:0000256" key="3">
    <source>
        <dbReference type="ARBA" id="ARBA00022448"/>
    </source>
</evidence>
<reference evidence="9 10" key="1">
    <citation type="journal article" date="2019" name="Syst. Appl. Microbiol.">
        <title>Microvirga tunisiensis sp. nov., a root nodule symbiotic bacterium isolated from Lupinus micranthus and L. luteus grown in Northern Tunisia.</title>
        <authorList>
            <person name="Msaddak A."/>
            <person name="Rejili M."/>
            <person name="Duran D."/>
            <person name="Mars M."/>
            <person name="Palacios J.M."/>
            <person name="Ruiz-Argueso T."/>
            <person name="Rey L."/>
            <person name="Imperial J."/>
        </authorList>
    </citation>
    <scope>NUCLEOTIDE SEQUENCE [LARGE SCALE GENOMIC DNA]</scope>
    <source>
        <strain evidence="9 10">Lmie10</strain>
    </source>
</reference>
<dbReference type="GO" id="GO:0012505">
    <property type="term" value="C:endomembrane system"/>
    <property type="evidence" value="ECO:0007669"/>
    <property type="project" value="UniProtKB-SubCell"/>
</dbReference>
<dbReference type="PROSITE" id="PS50850">
    <property type="entry name" value="MFS"/>
    <property type="match status" value="1"/>
</dbReference>
<protein>
    <submittedName>
        <fullName evidence="9">MFS transporter</fullName>
    </submittedName>
</protein>
<feature type="transmembrane region" description="Helical" evidence="7">
    <location>
        <begin position="20"/>
        <end position="39"/>
    </location>
</feature>